<dbReference type="Proteomes" id="UP000242313">
    <property type="component" value="Unassembled WGS sequence"/>
</dbReference>
<comment type="caution">
    <text evidence="4">The sequence shown here is derived from an EMBL/GenBank/DDBJ whole genome shotgun (WGS) entry which is preliminary data.</text>
</comment>
<keyword evidence="5" id="KW-1185">Reference proteome</keyword>
<keyword evidence="1" id="KW-0175">Coiled coil</keyword>
<evidence type="ECO:0000313" key="4">
    <source>
        <dbReference type="EMBL" id="PBK04471.1"/>
    </source>
</evidence>
<dbReference type="RefSeq" id="WP_096004765.1">
    <property type="nucleotide sequence ID" value="NZ_NTMR01000011.1"/>
</dbReference>
<dbReference type="Pfam" id="PF16989">
    <property type="entry name" value="T6SS_VasJ"/>
    <property type="match status" value="1"/>
</dbReference>
<dbReference type="PANTHER" id="PTHR37024:SF5">
    <property type="entry name" value="IMPA N-TERMINAL DOMAIN-CONTAINING PROTEIN"/>
    <property type="match status" value="1"/>
</dbReference>
<dbReference type="InterPro" id="IPR010657">
    <property type="entry name" value="ImpA_N"/>
</dbReference>
<accession>A0A2A3MI60</accession>
<proteinExistence type="predicted"/>
<dbReference type="EMBL" id="NTMR01000011">
    <property type="protein sequence ID" value="PBK04471.1"/>
    <property type="molecule type" value="Genomic_DNA"/>
</dbReference>
<feature type="compositionally biased region" description="Low complexity" evidence="2">
    <location>
        <begin position="162"/>
        <end position="190"/>
    </location>
</feature>
<gene>
    <name evidence="4" type="ORF">CNQ84_10235</name>
</gene>
<dbReference type="InterPro" id="IPR017739">
    <property type="entry name" value="T6SS-assoc_VCA0119"/>
</dbReference>
<name>A0A2A3MI60_9PSED</name>
<evidence type="ECO:0000256" key="1">
    <source>
        <dbReference type="SAM" id="Coils"/>
    </source>
</evidence>
<protein>
    <submittedName>
        <fullName evidence="4">Type VI secretion system protein TssA</fullName>
    </submittedName>
</protein>
<evidence type="ECO:0000256" key="2">
    <source>
        <dbReference type="SAM" id="MobiDB-lite"/>
    </source>
</evidence>
<sequence length="492" mass="54027">MLPSPSLEQPANSDLRASEEFLLLESEIGKLASVHADQTPDWQQVQQLTEQLLLLGHDLHVSCWHSLSCLHLQGCAGLAAALQSLVRLVTHHWATSQPPRLRGRLAALSWLHGRLVGHPLLASSEEPSRSQLRSSFEQLANALQAIDSEQHAGWQQLAQQLESAATAQQEPAPAPAPTSETAPTAKSASAVDRSAVTSEREALQHLKQLQDSAAPLVQWWLGDGAREHHAINLAHTLIRASLSALPNHDAELITQLRPPPLERVKRYTEALHSGDSRQLLQDIENSLRRAPFWLDGHHLAWQCCQAIGASVAAEQIRLHLQQLLCDLPGLEHLRFSDGTPFASQSTRQWIANTPSAVPEATAPSVSAGPLEVLQRDGFAAAAAELQRQIKSQPGERSRVIARLELARLQLHSGQADQARALLECLRQQLQANQALTLWEPTLLIDTLRLLQQSSASQPRDKTSQQALQQQLAWLDIEHTLDQAARPALQGEP</sequence>
<evidence type="ECO:0000259" key="3">
    <source>
        <dbReference type="Pfam" id="PF06812"/>
    </source>
</evidence>
<dbReference type="PANTHER" id="PTHR37024">
    <property type="entry name" value="TYPE VI SECRETION SYSTEM DUF2094 AND IMPA-RELATED DOMAIN PROTEIN"/>
    <property type="match status" value="1"/>
</dbReference>
<feature type="domain" description="ImpA N-terminal" evidence="3">
    <location>
        <begin position="8"/>
        <end position="112"/>
    </location>
</feature>
<feature type="region of interest" description="Disordered" evidence="2">
    <location>
        <begin position="161"/>
        <end position="197"/>
    </location>
</feature>
<dbReference type="AlphaFoldDB" id="A0A2A3MI60"/>
<evidence type="ECO:0000313" key="5">
    <source>
        <dbReference type="Proteomes" id="UP000242313"/>
    </source>
</evidence>
<dbReference type="NCBIfam" id="TIGR03362">
    <property type="entry name" value="VI_chp_7"/>
    <property type="match status" value="1"/>
</dbReference>
<organism evidence="4 5">
    <name type="scientific">Pseudomonas abyssi</name>
    <dbReference type="NCBI Taxonomy" id="170540"/>
    <lineage>
        <taxon>Bacteria</taxon>
        <taxon>Pseudomonadati</taxon>
        <taxon>Pseudomonadota</taxon>
        <taxon>Gammaproteobacteria</taxon>
        <taxon>Pseudomonadales</taxon>
        <taxon>Pseudomonadaceae</taxon>
        <taxon>Pseudomonas</taxon>
    </lineage>
</organism>
<feature type="coiled-coil region" evidence="1">
    <location>
        <begin position="408"/>
        <end position="435"/>
    </location>
</feature>
<dbReference type="Pfam" id="PF06812">
    <property type="entry name" value="ImpA_N"/>
    <property type="match status" value="1"/>
</dbReference>
<reference evidence="4 5" key="1">
    <citation type="submission" date="2017-09" db="EMBL/GenBank/DDBJ databases">
        <title>Pseudomonas abyssi sp. nov. isolated from Abyssopelagic Water.</title>
        <authorList>
            <person name="Wei Y."/>
        </authorList>
    </citation>
    <scope>NUCLEOTIDE SEQUENCE [LARGE SCALE GENOMIC DNA]</scope>
    <source>
        <strain evidence="4 5">MT5</strain>
    </source>
</reference>